<dbReference type="InterPro" id="IPR045087">
    <property type="entry name" value="Cu-oxidase_fam"/>
</dbReference>
<evidence type="ECO:0000259" key="3">
    <source>
        <dbReference type="Pfam" id="PF07732"/>
    </source>
</evidence>
<evidence type="ECO:0000313" key="4">
    <source>
        <dbReference type="EMBL" id="KAK1271729.1"/>
    </source>
</evidence>
<feature type="domain" description="Plastocyanin-like" evidence="2">
    <location>
        <begin position="79"/>
        <end position="139"/>
    </location>
</feature>
<dbReference type="PANTHER" id="PTHR11709">
    <property type="entry name" value="MULTI-COPPER OXIDASE"/>
    <property type="match status" value="1"/>
</dbReference>
<dbReference type="Proteomes" id="UP001179952">
    <property type="component" value="Unassembled WGS sequence"/>
</dbReference>
<dbReference type="GO" id="GO:0016491">
    <property type="term" value="F:oxidoreductase activity"/>
    <property type="evidence" value="ECO:0007669"/>
    <property type="project" value="InterPro"/>
</dbReference>
<accession>A0AAV9B6L4</accession>
<dbReference type="GO" id="GO:0005507">
    <property type="term" value="F:copper ion binding"/>
    <property type="evidence" value="ECO:0007669"/>
    <property type="project" value="InterPro"/>
</dbReference>
<dbReference type="Pfam" id="PF07732">
    <property type="entry name" value="Cu-oxidase_3"/>
    <property type="match status" value="1"/>
</dbReference>
<dbReference type="Gene3D" id="2.60.40.420">
    <property type="entry name" value="Cupredoxins - blue copper proteins"/>
    <property type="match status" value="2"/>
</dbReference>
<gene>
    <name evidence="4" type="ORF">QJS04_geneDACA005946</name>
</gene>
<dbReference type="SUPFAM" id="SSF49503">
    <property type="entry name" value="Cupredoxins"/>
    <property type="match status" value="2"/>
</dbReference>
<dbReference type="InterPro" id="IPR011706">
    <property type="entry name" value="Cu-oxidase_C"/>
</dbReference>
<feature type="domain" description="Plastocyanin-like" evidence="3">
    <location>
        <begin position="2"/>
        <end position="58"/>
    </location>
</feature>
<dbReference type="Pfam" id="PF07731">
    <property type="entry name" value="Cu-oxidase_2"/>
    <property type="match status" value="1"/>
</dbReference>
<evidence type="ECO:0000256" key="1">
    <source>
        <dbReference type="ARBA" id="ARBA00010609"/>
    </source>
</evidence>
<reference evidence="4" key="1">
    <citation type="journal article" date="2023" name="Nat. Commun.">
        <title>Diploid and tetraploid genomes of Acorus and the evolution of monocots.</title>
        <authorList>
            <person name="Ma L."/>
            <person name="Liu K.W."/>
            <person name="Li Z."/>
            <person name="Hsiao Y.Y."/>
            <person name="Qi Y."/>
            <person name="Fu T."/>
            <person name="Tang G.D."/>
            <person name="Zhang D."/>
            <person name="Sun W.H."/>
            <person name="Liu D.K."/>
            <person name="Li Y."/>
            <person name="Chen G.Z."/>
            <person name="Liu X.D."/>
            <person name="Liao X.Y."/>
            <person name="Jiang Y.T."/>
            <person name="Yu X."/>
            <person name="Hao Y."/>
            <person name="Huang J."/>
            <person name="Zhao X.W."/>
            <person name="Ke S."/>
            <person name="Chen Y.Y."/>
            <person name="Wu W.L."/>
            <person name="Hsu J.L."/>
            <person name="Lin Y.F."/>
            <person name="Huang M.D."/>
            <person name="Li C.Y."/>
            <person name="Huang L."/>
            <person name="Wang Z.W."/>
            <person name="Zhao X."/>
            <person name="Zhong W.Y."/>
            <person name="Peng D.H."/>
            <person name="Ahmad S."/>
            <person name="Lan S."/>
            <person name="Zhang J.S."/>
            <person name="Tsai W.C."/>
            <person name="Van de Peer Y."/>
            <person name="Liu Z.J."/>
        </authorList>
    </citation>
    <scope>NUCLEOTIDE SEQUENCE</scope>
    <source>
        <strain evidence="4">SCP</strain>
    </source>
</reference>
<comment type="caution">
    <text evidence="4">The sequence shown here is derived from an EMBL/GenBank/DDBJ whole genome shotgun (WGS) entry which is preliminary data.</text>
</comment>
<comment type="similarity">
    <text evidence="1">Belongs to the multicopper oxidase family.</text>
</comment>
<organism evidence="4 5">
    <name type="scientific">Acorus gramineus</name>
    <name type="common">Dwarf sweet flag</name>
    <dbReference type="NCBI Taxonomy" id="55184"/>
    <lineage>
        <taxon>Eukaryota</taxon>
        <taxon>Viridiplantae</taxon>
        <taxon>Streptophyta</taxon>
        <taxon>Embryophyta</taxon>
        <taxon>Tracheophyta</taxon>
        <taxon>Spermatophyta</taxon>
        <taxon>Magnoliopsida</taxon>
        <taxon>Liliopsida</taxon>
        <taxon>Acoraceae</taxon>
        <taxon>Acorus</taxon>
    </lineage>
</organism>
<name>A0AAV9B6L4_ACOGR</name>
<proteinExistence type="inferred from homology"/>
<dbReference type="InterPro" id="IPR008972">
    <property type="entry name" value="Cupredoxin"/>
</dbReference>
<evidence type="ECO:0000313" key="5">
    <source>
        <dbReference type="Proteomes" id="UP001179952"/>
    </source>
</evidence>
<protein>
    <submittedName>
        <fullName evidence="4">Laccase-12</fullName>
    </submittedName>
</protein>
<reference evidence="4" key="2">
    <citation type="submission" date="2023-06" db="EMBL/GenBank/DDBJ databases">
        <authorList>
            <person name="Ma L."/>
            <person name="Liu K.-W."/>
            <person name="Li Z."/>
            <person name="Hsiao Y.-Y."/>
            <person name="Qi Y."/>
            <person name="Fu T."/>
            <person name="Tang G."/>
            <person name="Zhang D."/>
            <person name="Sun W.-H."/>
            <person name="Liu D.-K."/>
            <person name="Li Y."/>
            <person name="Chen G.-Z."/>
            <person name="Liu X.-D."/>
            <person name="Liao X.-Y."/>
            <person name="Jiang Y.-T."/>
            <person name="Yu X."/>
            <person name="Hao Y."/>
            <person name="Huang J."/>
            <person name="Zhao X.-W."/>
            <person name="Ke S."/>
            <person name="Chen Y.-Y."/>
            <person name="Wu W.-L."/>
            <person name="Hsu J.-L."/>
            <person name="Lin Y.-F."/>
            <person name="Huang M.-D."/>
            <person name="Li C.-Y."/>
            <person name="Huang L."/>
            <person name="Wang Z.-W."/>
            <person name="Zhao X."/>
            <person name="Zhong W.-Y."/>
            <person name="Peng D.-H."/>
            <person name="Ahmad S."/>
            <person name="Lan S."/>
            <person name="Zhang J.-S."/>
            <person name="Tsai W.-C."/>
            <person name="Van De Peer Y."/>
            <person name="Liu Z.-J."/>
        </authorList>
    </citation>
    <scope>NUCLEOTIDE SEQUENCE</scope>
    <source>
        <strain evidence="4">SCP</strain>
        <tissue evidence="4">Leaves</tissue>
    </source>
</reference>
<dbReference type="PANTHER" id="PTHR11709:SF431">
    <property type="entry name" value="LACCASE-5"/>
    <property type="match status" value="1"/>
</dbReference>
<dbReference type="AlphaFoldDB" id="A0AAV9B6L4"/>
<evidence type="ECO:0000259" key="2">
    <source>
        <dbReference type="Pfam" id="PF07731"/>
    </source>
</evidence>
<dbReference type="EMBL" id="JAUJYN010000005">
    <property type="protein sequence ID" value="KAK1271729.1"/>
    <property type="molecule type" value="Genomic_DNA"/>
</dbReference>
<keyword evidence="5" id="KW-1185">Reference proteome</keyword>
<sequence length="142" mass="16080">MRTAWADRPESVTQCQIRPGGNYTYRFTIEGQEGTLWWHAHSSWLHATVYGALIIYPKPGSSYPFPKPKREAHIILGQNHPIHLHGYDFYILAQGFGNFNLATDKAKFNMVDPPLRNTMGVPVNGWAVIRFKADNPGDWGAI</sequence>
<dbReference type="InterPro" id="IPR011707">
    <property type="entry name" value="Cu-oxidase-like_N"/>
</dbReference>